<dbReference type="PROSITE" id="PS51375">
    <property type="entry name" value="PPR"/>
    <property type="match status" value="2"/>
</dbReference>
<dbReference type="NCBIfam" id="TIGR00756">
    <property type="entry name" value="PPR"/>
    <property type="match status" value="3"/>
</dbReference>
<evidence type="ECO:0008006" key="5">
    <source>
        <dbReference type="Google" id="ProtNLM"/>
    </source>
</evidence>
<dbReference type="AlphaFoldDB" id="A0A9Q1RB46"/>
<keyword evidence="1" id="KW-0677">Repeat</keyword>
<dbReference type="InterPro" id="IPR011990">
    <property type="entry name" value="TPR-like_helical_dom_sf"/>
</dbReference>
<dbReference type="PANTHER" id="PTHR47926">
    <property type="entry name" value="PENTATRICOPEPTIDE REPEAT-CONTAINING PROTEIN"/>
    <property type="match status" value="1"/>
</dbReference>
<keyword evidence="4" id="KW-1185">Reference proteome</keyword>
<dbReference type="EMBL" id="JAJAGQ010000010">
    <property type="protein sequence ID" value="KAJ8551273.1"/>
    <property type="molecule type" value="Genomic_DNA"/>
</dbReference>
<evidence type="ECO:0000313" key="3">
    <source>
        <dbReference type="EMBL" id="KAJ8551273.1"/>
    </source>
</evidence>
<protein>
    <recommendedName>
        <fullName evidence="5">Pentatricopeptide repeat-containing protein</fullName>
    </recommendedName>
</protein>
<dbReference type="Gene3D" id="1.25.40.10">
    <property type="entry name" value="Tetratricopeptide repeat domain"/>
    <property type="match status" value="3"/>
</dbReference>
<gene>
    <name evidence="3" type="ORF">K7X08_000643</name>
</gene>
<dbReference type="GO" id="GO:0009451">
    <property type="term" value="P:RNA modification"/>
    <property type="evidence" value="ECO:0007669"/>
    <property type="project" value="InterPro"/>
</dbReference>
<accession>A0A9Q1RB46</accession>
<evidence type="ECO:0000256" key="2">
    <source>
        <dbReference type="PROSITE-ProRule" id="PRU00708"/>
    </source>
</evidence>
<organism evidence="3 4">
    <name type="scientific">Anisodus acutangulus</name>
    <dbReference type="NCBI Taxonomy" id="402998"/>
    <lineage>
        <taxon>Eukaryota</taxon>
        <taxon>Viridiplantae</taxon>
        <taxon>Streptophyta</taxon>
        <taxon>Embryophyta</taxon>
        <taxon>Tracheophyta</taxon>
        <taxon>Spermatophyta</taxon>
        <taxon>Magnoliopsida</taxon>
        <taxon>eudicotyledons</taxon>
        <taxon>Gunneridae</taxon>
        <taxon>Pentapetalae</taxon>
        <taxon>asterids</taxon>
        <taxon>lamiids</taxon>
        <taxon>Solanales</taxon>
        <taxon>Solanaceae</taxon>
        <taxon>Solanoideae</taxon>
        <taxon>Hyoscyameae</taxon>
        <taxon>Anisodus</taxon>
    </lineage>
</organism>
<evidence type="ECO:0000256" key="1">
    <source>
        <dbReference type="ARBA" id="ARBA00022737"/>
    </source>
</evidence>
<name>A0A9Q1RB46_9SOLA</name>
<dbReference type="Proteomes" id="UP001152561">
    <property type="component" value="Unassembled WGS sequence"/>
</dbReference>
<dbReference type="InterPro" id="IPR002885">
    <property type="entry name" value="PPR_rpt"/>
</dbReference>
<feature type="repeat" description="PPR" evidence="2">
    <location>
        <begin position="203"/>
        <end position="239"/>
    </location>
</feature>
<reference evidence="4" key="1">
    <citation type="journal article" date="2023" name="Proc. Natl. Acad. Sci. U.S.A.">
        <title>Genomic and structural basis for evolution of tropane alkaloid biosynthesis.</title>
        <authorList>
            <person name="Wanga Y.-J."/>
            <person name="Taina T."/>
            <person name="Yua J.-Y."/>
            <person name="Lia J."/>
            <person name="Xua B."/>
            <person name="Chenc J."/>
            <person name="D'Auriad J.C."/>
            <person name="Huanga J.-P."/>
            <person name="Huanga S.-X."/>
        </authorList>
    </citation>
    <scope>NUCLEOTIDE SEQUENCE [LARGE SCALE GENOMIC DNA]</scope>
    <source>
        <strain evidence="4">cv. KIB-2019</strain>
    </source>
</reference>
<comment type="caution">
    <text evidence="3">The sequence shown here is derived from an EMBL/GenBank/DDBJ whole genome shotgun (WGS) entry which is preliminary data.</text>
</comment>
<dbReference type="Pfam" id="PF01535">
    <property type="entry name" value="PPR"/>
    <property type="match status" value="2"/>
</dbReference>
<feature type="repeat" description="PPR" evidence="2">
    <location>
        <begin position="25"/>
        <end position="59"/>
    </location>
</feature>
<dbReference type="Pfam" id="PF13041">
    <property type="entry name" value="PPR_2"/>
    <property type="match status" value="1"/>
</dbReference>
<dbReference type="InterPro" id="IPR046960">
    <property type="entry name" value="PPR_At4g14850-like_plant"/>
</dbReference>
<sequence>MIATYSRCNRVGDSFKVFNGMKERDIVSWNTMVSALVQNGLDNEALMLVYEMQKLGVSIDDIQLPSCFLRHQISGTGKSAIGELNMVKEGEKIHAYVLKSGVWFDKYVGNSVMDMYGLFGCGRYDDGVMVYKKMREESDVKPDEATVVSTLSACTALKKLELGKEIHRYIVEEVGFSAIIGNALVDIQLDEARELFERSPIRDLVLWTTMINGYGYVQFNRVDDAMDLFRSMQMQRIKPDKYTLVALLTGCAQLSDMLSLCDMRFSL</sequence>
<dbReference type="OrthoDB" id="185373at2759"/>
<evidence type="ECO:0000313" key="4">
    <source>
        <dbReference type="Proteomes" id="UP001152561"/>
    </source>
</evidence>
<dbReference type="GO" id="GO:0003723">
    <property type="term" value="F:RNA binding"/>
    <property type="evidence" value="ECO:0007669"/>
    <property type="project" value="InterPro"/>
</dbReference>
<proteinExistence type="predicted"/>